<dbReference type="PROSITE" id="PS00198">
    <property type="entry name" value="4FE4S_FER_1"/>
    <property type="match status" value="1"/>
</dbReference>
<dbReference type="RefSeq" id="WP_092721814.1">
    <property type="nucleotide sequence ID" value="NZ_FNGW01000001.1"/>
</dbReference>
<dbReference type="InterPro" id="IPR029039">
    <property type="entry name" value="Flavoprotein-like_sf"/>
</dbReference>
<evidence type="ECO:0000256" key="6">
    <source>
        <dbReference type="ARBA" id="ARBA00023004"/>
    </source>
</evidence>
<name>A0A1G9I4U6_9FIRM</name>
<sequence length="252" mass="28349">MKIKMIHFSGTGNTKYIATYLGDKLKANNHNVSISSIEENPTIEKDIDLLVIGGPIYVGNVPEKLLNWVNKNIPNSNANCIVYTTSVVAGNAYGVDSLAKKLAKKGYNILAKEVCLMPGNLYFGKYHQFSRDEINEILKNINKQLDELAIKIHLNNFENTEFENKGVLVKDFLADTFSVMAKFMGKNFSADDTCVKCGLCIKSCPQGNIHYDKNNNIKFSNKCMMCTRCIHICPKNAINYKGVKYDQYSLFE</sequence>
<dbReference type="STRING" id="1121325.SAMN04515677_101107"/>
<evidence type="ECO:0000313" key="9">
    <source>
        <dbReference type="EMBL" id="SDL20249.1"/>
    </source>
</evidence>
<evidence type="ECO:0000256" key="1">
    <source>
        <dbReference type="ARBA" id="ARBA00001966"/>
    </source>
</evidence>
<dbReference type="PANTHER" id="PTHR24960:SF79">
    <property type="entry name" value="PHOTOSYSTEM I IRON-SULFUR CENTER"/>
    <property type="match status" value="1"/>
</dbReference>
<dbReference type="PANTHER" id="PTHR24960">
    <property type="entry name" value="PHOTOSYSTEM I IRON-SULFUR CENTER-RELATED"/>
    <property type="match status" value="1"/>
</dbReference>
<dbReference type="InterPro" id="IPR017900">
    <property type="entry name" value="4Fe4S_Fe_S_CS"/>
</dbReference>
<keyword evidence="7" id="KW-0411">Iron-sulfur</keyword>
<proteinExistence type="predicted"/>
<keyword evidence="5" id="KW-0479">Metal-binding</keyword>
<organism evidence="9 10">
    <name type="scientific">Romboutsia lituseburensis DSM 797</name>
    <dbReference type="NCBI Taxonomy" id="1121325"/>
    <lineage>
        <taxon>Bacteria</taxon>
        <taxon>Bacillati</taxon>
        <taxon>Bacillota</taxon>
        <taxon>Clostridia</taxon>
        <taxon>Peptostreptococcales</taxon>
        <taxon>Peptostreptococcaceae</taxon>
        <taxon>Romboutsia</taxon>
    </lineage>
</organism>
<evidence type="ECO:0000256" key="4">
    <source>
        <dbReference type="ARBA" id="ARBA00022485"/>
    </source>
</evidence>
<dbReference type="InterPro" id="IPR047964">
    <property type="entry name" value="EFR1-like"/>
</dbReference>
<feature type="domain" description="4Fe-4S ferredoxin-type" evidence="8">
    <location>
        <begin position="185"/>
        <end position="214"/>
    </location>
</feature>
<evidence type="ECO:0000256" key="3">
    <source>
        <dbReference type="ARBA" id="ARBA00013529"/>
    </source>
</evidence>
<dbReference type="AlphaFoldDB" id="A0A1G9I4U6"/>
<gene>
    <name evidence="9" type="ORF">SAMN04515677_101107</name>
</gene>
<keyword evidence="10" id="KW-1185">Reference proteome</keyword>
<evidence type="ECO:0000256" key="2">
    <source>
        <dbReference type="ARBA" id="ARBA00003532"/>
    </source>
</evidence>
<dbReference type="Gene3D" id="3.40.50.360">
    <property type="match status" value="1"/>
</dbReference>
<dbReference type="Proteomes" id="UP000199068">
    <property type="component" value="Unassembled WGS sequence"/>
</dbReference>
<evidence type="ECO:0000259" key="8">
    <source>
        <dbReference type="PROSITE" id="PS51379"/>
    </source>
</evidence>
<dbReference type="GO" id="GO:0051539">
    <property type="term" value="F:4 iron, 4 sulfur cluster binding"/>
    <property type="evidence" value="ECO:0007669"/>
    <property type="project" value="UniProtKB-KW"/>
</dbReference>
<reference evidence="9 10" key="1">
    <citation type="submission" date="2016-10" db="EMBL/GenBank/DDBJ databases">
        <authorList>
            <person name="de Groot N.N."/>
        </authorList>
    </citation>
    <scope>NUCLEOTIDE SEQUENCE [LARGE SCALE GENOMIC DNA]</scope>
    <source>
        <strain evidence="9 10">DSM 797</strain>
    </source>
</reference>
<accession>A0A1G9I4U6</accession>
<comment type="cofactor">
    <cofactor evidence="1">
        <name>[4Fe-4S] cluster</name>
        <dbReference type="ChEBI" id="CHEBI:49883"/>
    </cofactor>
</comment>
<dbReference type="PROSITE" id="PS51379">
    <property type="entry name" value="4FE4S_FER_2"/>
    <property type="match status" value="2"/>
</dbReference>
<protein>
    <recommendedName>
        <fullName evidence="3">Ferredoxin</fullName>
    </recommendedName>
</protein>
<dbReference type="Pfam" id="PF13237">
    <property type="entry name" value="Fer4_10"/>
    <property type="match status" value="1"/>
</dbReference>
<dbReference type="EMBL" id="FNGW01000001">
    <property type="protein sequence ID" value="SDL20249.1"/>
    <property type="molecule type" value="Genomic_DNA"/>
</dbReference>
<dbReference type="InterPro" id="IPR026816">
    <property type="entry name" value="Flavodoxin_dom"/>
</dbReference>
<keyword evidence="4" id="KW-0004">4Fe-4S</keyword>
<feature type="domain" description="4Fe-4S ferredoxin-type" evidence="8">
    <location>
        <begin position="215"/>
        <end position="243"/>
    </location>
</feature>
<dbReference type="SUPFAM" id="SSF54862">
    <property type="entry name" value="4Fe-4S ferredoxins"/>
    <property type="match status" value="1"/>
</dbReference>
<dbReference type="Pfam" id="PF12724">
    <property type="entry name" value="Flavodoxin_5"/>
    <property type="match status" value="1"/>
</dbReference>
<dbReference type="NCBIfam" id="NF038196">
    <property type="entry name" value="ferrodoxin_EFR1"/>
    <property type="match status" value="1"/>
</dbReference>
<dbReference type="SUPFAM" id="SSF52218">
    <property type="entry name" value="Flavoproteins"/>
    <property type="match status" value="1"/>
</dbReference>
<dbReference type="InterPro" id="IPR017896">
    <property type="entry name" value="4Fe4S_Fe-S-bd"/>
</dbReference>
<dbReference type="InterPro" id="IPR050157">
    <property type="entry name" value="PSI_iron-sulfur_center"/>
</dbReference>
<keyword evidence="6" id="KW-0408">Iron</keyword>
<comment type="function">
    <text evidence="2">Ferredoxins are iron-sulfur proteins that transfer electrons in a wide variety of metabolic reactions.</text>
</comment>
<dbReference type="Gene3D" id="3.30.70.20">
    <property type="match status" value="1"/>
</dbReference>
<evidence type="ECO:0000313" key="10">
    <source>
        <dbReference type="Proteomes" id="UP000199068"/>
    </source>
</evidence>
<evidence type="ECO:0000256" key="5">
    <source>
        <dbReference type="ARBA" id="ARBA00022723"/>
    </source>
</evidence>
<evidence type="ECO:0000256" key="7">
    <source>
        <dbReference type="ARBA" id="ARBA00023014"/>
    </source>
</evidence>
<dbReference type="GO" id="GO:0046872">
    <property type="term" value="F:metal ion binding"/>
    <property type="evidence" value="ECO:0007669"/>
    <property type="project" value="UniProtKB-KW"/>
</dbReference>